<feature type="region of interest" description="Disordered" evidence="1">
    <location>
        <begin position="507"/>
        <end position="573"/>
    </location>
</feature>
<evidence type="ECO:0000259" key="2">
    <source>
        <dbReference type="Pfam" id="PF16719"/>
    </source>
</evidence>
<feature type="compositionally biased region" description="Basic and acidic residues" evidence="1">
    <location>
        <begin position="378"/>
        <end position="387"/>
    </location>
</feature>
<dbReference type="GO" id="GO:0003682">
    <property type="term" value="F:chromatin binding"/>
    <property type="evidence" value="ECO:0007669"/>
    <property type="project" value="InterPro"/>
</dbReference>
<accession>A0A8B7BST1</accession>
<feature type="compositionally biased region" description="Polar residues" evidence="1">
    <location>
        <begin position="350"/>
        <end position="359"/>
    </location>
</feature>
<organism evidence="3 4">
    <name type="scientific">Phoenix dactylifera</name>
    <name type="common">Date palm</name>
    <dbReference type="NCBI Taxonomy" id="42345"/>
    <lineage>
        <taxon>Eukaryota</taxon>
        <taxon>Viridiplantae</taxon>
        <taxon>Streptophyta</taxon>
        <taxon>Embryophyta</taxon>
        <taxon>Tracheophyta</taxon>
        <taxon>Spermatophyta</taxon>
        <taxon>Magnoliopsida</taxon>
        <taxon>Liliopsida</taxon>
        <taxon>Arecaceae</taxon>
        <taxon>Coryphoideae</taxon>
        <taxon>Phoeniceae</taxon>
        <taxon>Phoenix</taxon>
    </lineage>
</organism>
<dbReference type="AlphaFoldDB" id="A0A8B7BST1"/>
<dbReference type="RefSeq" id="XP_008784515.1">
    <property type="nucleotide sequence ID" value="XM_008786293.4"/>
</dbReference>
<dbReference type="Gene3D" id="2.30.30.140">
    <property type="match status" value="1"/>
</dbReference>
<reference evidence="3" key="1">
    <citation type="journal article" date="2019" name="Nat. Commun.">
        <title>Genome-wide association mapping of date palm fruit traits.</title>
        <authorList>
            <person name="Hazzouri K.M."/>
            <person name="Gros-Balthazard M."/>
            <person name="Flowers J.M."/>
            <person name="Copetti D."/>
            <person name="Lemansour A."/>
            <person name="Lebrun M."/>
            <person name="Masmoudi K."/>
            <person name="Ferrand S."/>
            <person name="Dhar M.I."/>
            <person name="Fresquez Z.A."/>
            <person name="Rosas U."/>
            <person name="Zhang J."/>
            <person name="Talag J."/>
            <person name="Lee S."/>
            <person name="Kudrna D."/>
            <person name="Powell R.F."/>
            <person name="Leitch I.J."/>
            <person name="Krueger R.R."/>
            <person name="Wing R.A."/>
            <person name="Amiri K.M.A."/>
            <person name="Purugganan M.D."/>
        </authorList>
    </citation>
    <scope>NUCLEOTIDE SEQUENCE [LARGE SCALE GENOMIC DNA]</scope>
    <source>
        <strain evidence="3">cv. Khalas</strain>
    </source>
</reference>
<keyword evidence="3" id="KW-1185">Reference proteome</keyword>
<proteinExistence type="predicted"/>
<sequence length="573" mass="63761">MASIGGECMELEAMRKEDGSWHPCRVSLSSNDATSFIIVEFESCNEEDIISSREDALARLRFRSIPLQDGECSHIKEGECVLAMRKGQTRSLFFDAVIEKTYKVKHSNRVHCRCTFEVKWFNTKLNEETMTVPSKSVMKLSDKDIDSHPVFAAFLTALTCRNGVEVPSFLDLLEETTCETDLHGLLEKQIEEITKLADGSDGSKDVLLEVKRANLNGRKQSEVVASSQTFLLSSHDDFRRSTRSQSKQVEIKHEKHLKDVPLLSPLAARAALASLVHELPHEPEFPICQIEKDGHEDTAPEDLARNINEHFLDVEGLLVNSDSKIRNDASVVLSSTQNLNSNAPVEDRNLSTSSISTRRNSMKKSVFEESPDSLGSQKKAEGASKESGKKLGGYTIVKHLKTSVTNGKLSGSMATARLTRSAVRREILNSTIEVGQGSSNEKFKSLVSTRFMHSAEQKMRSDANIKLQVESSNLIQDEEEIVTPENSESKKKKLIPSSVDTKTNLTLESRKRTRASSVTAPTKEDQGEILQDGENYPATKKKASSSKKPTLRFSPRLRFLPRTRSQKKTSAAC</sequence>
<evidence type="ECO:0000313" key="4">
    <source>
        <dbReference type="RefSeq" id="XP_008784515.1"/>
    </source>
</evidence>
<gene>
    <name evidence="4" type="primary">LOC103703443</name>
</gene>
<evidence type="ECO:0000313" key="3">
    <source>
        <dbReference type="Proteomes" id="UP000228380"/>
    </source>
</evidence>
<dbReference type="InterPro" id="IPR032001">
    <property type="entry name" value="SAWADEE_dom"/>
</dbReference>
<protein>
    <submittedName>
        <fullName evidence="4">Uncharacterized protein LOC103703443 isoform X1</fullName>
    </submittedName>
</protein>
<dbReference type="GeneID" id="103703443"/>
<reference evidence="4" key="2">
    <citation type="submission" date="2025-08" db="UniProtKB">
        <authorList>
            <consortium name="RefSeq"/>
        </authorList>
    </citation>
    <scope>IDENTIFICATION</scope>
    <source>
        <tissue evidence="4">Young leaves</tissue>
    </source>
</reference>
<dbReference type="KEGG" id="pda:103703443"/>
<feature type="domain" description="SAWADEE" evidence="2">
    <location>
        <begin position="9"/>
        <end position="137"/>
    </location>
</feature>
<name>A0A8B7BST1_PHODC</name>
<evidence type="ECO:0000256" key="1">
    <source>
        <dbReference type="SAM" id="MobiDB-lite"/>
    </source>
</evidence>
<dbReference type="OrthoDB" id="759831at2759"/>
<dbReference type="PANTHER" id="PTHR33827:SF9">
    <property type="entry name" value="SAWADEE DOMAIN-CONTAINING PROTEIN"/>
    <property type="match status" value="1"/>
</dbReference>
<dbReference type="InterPro" id="IPR039276">
    <property type="entry name" value="SHH1/2"/>
</dbReference>
<feature type="region of interest" description="Disordered" evidence="1">
    <location>
        <begin position="341"/>
        <end position="387"/>
    </location>
</feature>
<dbReference type="PANTHER" id="PTHR33827">
    <property type="entry name" value="PROTEIN SAWADEE HOMEODOMAIN HOMOLOG 2"/>
    <property type="match status" value="1"/>
</dbReference>
<dbReference type="Proteomes" id="UP000228380">
    <property type="component" value="Chromosome 3"/>
</dbReference>
<dbReference type="Pfam" id="PF16719">
    <property type="entry name" value="SAWADEE"/>
    <property type="match status" value="1"/>
</dbReference>
<feature type="compositionally biased region" description="Low complexity" evidence="1">
    <location>
        <begin position="546"/>
        <end position="558"/>
    </location>
</feature>